<reference evidence="1" key="2">
    <citation type="journal article" date="2022" name="New Phytol.">
        <title>Evolutionary transition to the ectomycorrhizal habit in the genomes of a hyperdiverse lineage of mushroom-forming fungi.</title>
        <authorList>
            <person name="Looney B."/>
            <person name="Miyauchi S."/>
            <person name="Morin E."/>
            <person name="Drula E."/>
            <person name="Courty P.E."/>
            <person name="Kohler A."/>
            <person name="Kuo A."/>
            <person name="LaButti K."/>
            <person name="Pangilinan J."/>
            <person name="Lipzen A."/>
            <person name="Riley R."/>
            <person name="Andreopoulos W."/>
            <person name="He G."/>
            <person name="Johnson J."/>
            <person name="Nolan M."/>
            <person name="Tritt A."/>
            <person name="Barry K.W."/>
            <person name="Grigoriev I.V."/>
            <person name="Nagy L.G."/>
            <person name="Hibbett D."/>
            <person name="Henrissat B."/>
            <person name="Matheny P.B."/>
            <person name="Labbe J."/>
            <person name="Martin F.M."/>
        </authorList>
    </citation>
    <scope>NUCLEOTIDE SEQUENCE</scope>
    <source>
        <strain evidence="1">EC-137</strain>
    </source>
</reference>
<evidence type="ECO:0000313" key="1">
    <source>
        <dbReference type="EMBL" id="KAI0030712.1"/>
    </source>
</evidence>
<sequence>MNHNALVPVTSDVPIPIEDLFSIVCAAASQDPNVMLTAATRLRDCLKLPGTVNSLHHIASQKSAPLSVRQLAIIQCKNEIPTQWRQRKTISPQDKAEIRQRCALYLDEEDVVISQCNEIIVSKVARSDFPNQWPTLIDELVSRIQQGFAERDRFPGVQHESSCRVLKRSLRVLKAIIKEFASIKMPLGVQTMGQIMGIIHGPLSVQYERSSSDLRSKVQQGVVDSPRMIEDIHLCHLLLKCVTIMATWVWQSSITARREVSHSFEDWVIAVFQASVNDLQDVYEARQALATPPTAQQLGVVRMALECLTQYVRTIGKFFRRLQQLSGSRFVNVPLGDKLVFYLWNKVVQSTRGSNLIADSPTAVFPVRLLVQAMVIFRDALAQWSPKKIVNGPAAIVIDRDFVQTAITFLVTQFMPLKANDLQNWMADPEAFVNIEDQEDVQWEFSIRPCAERVLMTFSSQYPEITNPLLVTAFNNVNSKPATTLDAVLEKEAVYGAVGRCSHRLKEMMDLSAWLNLAAQESRNPERDYLIIKRRIAWLLGRWMMEQTVPPRETRVWDILVHLLSDNSIAGSEVVRLTAATAIQHSVDAIAVTSDNFAPYIPAILNQLVGLMEEVDSNESKRKVNDCLNAVIARAGDKIVPFANLVTGPLAKIWAESGKEFIFKSSIMNTLGTLITSLGEHSAPLVVLVVQVVSESLSPEFSVELDEHGLKLWQTALRYTTTLQSQDGAPGLGSLAPLIIQMLDSNYDLLGRITNILESYFLLGASDLLHAYAVPVFSAYVVALGNAVAANVRDLLNSLELLFQLADPSTYAQALHSSGLFAWLVKGLIEDKLDTLTLTVVVYVHARIVIASRENYVNLMAATAQNTMTPEAELWAGVLDQWWRRFDNISDPRYRKLCALGAASLVSTGRPEVLDRLPTEIFTMWSDVFAELIEVQRRREEDGEAVVSFYWDQPADSFFKGTEDTIEYSRRKAVFDNDIVRSTLMSTFVAQRLQEAEAVCGSQNLKEILSKADENLFKSIRKEIFGTT</sequence>
<proteinExistence type="predicted"/>
<dbReference type="EMBL" id="MU273609">
    <property type="protein sequence ID" value="KAI0030712.1"/>
    <property type="molecule type" value="Genomic_DNA"/>
</dbReference>
<dbReference type="Proteomes" id="UP000814128">
    <property type="component" value="Unassembled WGS sequence"/>
</dbReference>
<comment type="caution">
    <text evidence="1">The sequence shown here is derived from an EMBL/GenBank/DDBJ whole genome shotgun (WGS) entry which is preliminary data.</text>
</comment>
<keyword evidence="2" id="KW-1185">Reference proteome</keyword>
<name>A0ACB8QGD4_9AGAM</name>
<accession>A0ACB8QGD4</accession>
<protein>
    <submittedName>
        <fullName evidence="1">ARM repeat-containing protein</fullName>
    </submittedName>
</protein>
<gene>
    <name evidence="1" type="ORF">K488DRAFT_53656</name>
</gene>
<evidence type="ECO:0000313" key="2">
    <source>
        <dbReference type="Proteomes" id="UP000814128"/>
    </source>
</evidence>
<organism evidence="1 2">
    <name type="scientific">Vararia minispora EC-137</name>
    <dbReference type="NCBI Taxonomy" id="1314806"/>
    <lineage>
        <taxon>Eukaryota</taxon>
        <taxon>Fungi</taxon>
        <taxon>Dikarya</taxon>
        <taxon>Basidiomycota</taxon>
        <taxon>Agaricomycotina</taxon>
        <taxon>Agaricomycetes</taxon>
        <taxon>Russulales</taxon>
        <taxon>Lachnocladiaceae</taxon>
        <taxon>Vararia</taxon>
    </lineage>
</organism>
<reference evidence="1" key="1">
    <citation type="submission" date="2021-02" db="EMBL/GenBank/DDBJ databases">
        <authorList>
            <consortium name="DOE Joint Genome Institute"/>
            <person name="Ahrendt S."/>
            <person name="Looney B.P."/>
            <person name="Miyauchi S."/>
            <person name="Morin E."/>
            <person name="Drula E."/>
            <person name="Courty P.E."/>
            <person name="Chicoki N."/>
            <person name="Fauchery L."/>
            <person name="Kohler A."/>
            <person name="Kuo A."/>
            <person name="Labutti K."/>
            <person name="Pangilinan J."/>
            <person name="Lipzen A."/>
            <person name="Riley R."/>
            <person name="Andreopoulos W."/>
            <person name="He G."/>
            <person name="Johnson J."/>
            <person name="Barry K.W."/>
            <person name="Grigoriev I.V."/>
            <person name="Nagy L."/>
            <person name="Hibbett D."/>
            <person name="Henrissat B."/>
            <person name="Matheny P.B."/>
            <person name="Labbe J."/>
            <person name="Martin F."/>
        </authorList>
    </citation>
    <scope>NUCLEOTIDE SEQUENCE</scope>
    <source>
        <strain evidence="1">EC-137</strain>
    </source>
</reference>